<keyword evidence="2" id="KW-1185">Reference proteome</keyword>
<comment type="caution">
    <text evidence="1">The sequence shown here is derived from an EMBL/GenBank/DDBJ whole genome shotgun (WGS) entry which is preliminary data.</text>
</comment>
<accession>A0ABP8WMC1</accession>
<evidence type="ECO:0000313" key="1">
    <source>
        <dbReference type="EMBL" id="GAA4691568.1"/>
    </source>
</evidence>
<dbReference type="Proteomes" id="UP001500621">
    <property type="component" value="Unassembled WGS sequence"/>
</dbReference>
<name>A0ABP8WMC1_9ACTN</name>
<gene>
    <name evidence="1" type="ORF">GCM10023226_31850</name>
</gene>
<reference evidence="2" key="1">
    <citation type="journal article" date="2019" name="Int. J. Syst. Evol. Microbiol.">
        <title>The Global Catalogue of Microorganisms (GCM) 10K type strain sequencing project: providing services to taxonomists for standard genome sequencing and annotation.</title>
        <authorList>
            <consortium name="The Broad Institute Genomics Platform"/>
            <consortium name="The Broad Institute Genome Sequencing Center for Infectious Disease"/>
            <person name="Wu L."/>
            <person name="Ma J."/>
        </authorList>
    </citation>
    <scope>NUCLEOTIDE SEQUENCE [LARGE SCALE GENOMIC DNA]</scope>
    <source>
        <strain evidence="2">JCM 18127</strain>
    </source>
</reference>
<dbReference type="RefSeq" id="WP_345267623.1">
    <property type="nucleotide sequence ID" value="NZ_BAABIM010000003.1"/>
</dbReference>
<evidence type="ECO:0000313" key="2">
    <source>
        <dbReference type="Proteomes" id="UP001500621"/>
    </source>
</evidence>
<dbReference type="EMBL" id="BAABIM010000003">
    <property type="protein sequence ID" value="GAA4691568.1"/>
    <property type="molecule type" value="Genomic_DNA"/>
</dbReference>
<proteinExistence type="predicted"/>
<organism evidence="1 2">
    <name type="scientific">Nocardioides nanhaiensis</name>
    <dbReference type="NCBI Taxonomy" id="1476871"/>
    <lineage>
        <taxon>Bacteria</taxon>
        <taxon>Bacillati</taxon>
        <taxon>Actinomycetota</taxon>
        <taxon>Actinomycetes</taxon>
        <taxon>Propionibacteriales</taxon>
        <taxon>Nocardioidaceae</taxon>
        <taxon>Nocardioides</taxon>
    </lineage>
</organism>
<protein>
    <recommendedName>
        <fullName evidence="3">DUF4267 domain-containing protein</fullName>
    </recommendedName>
</protein>
<evidence type="ECO:0008006" key="3">
    <source>
        <dbReference type="Google" id="ProtNLM"/>
    </source>
</evidence>
<sequence length="121" mass="12144">MNPVTGLSLGRIAIGAAALARPALVSPRMGQGTEAPLMTQWFGSREVALGLATLVAGHPARRNLVLIGVAVDAADAATAYAGVQAKALDQKIGMGLTAVACFAVVQGLAGLRVRKPGTVTA</sequence>